<dbReference type="HOGENOM" id="CLU_2567559_0_0_6"/>
<proteinExistence type="predicted"/>
<keyword evidence="1" id="KW-0472">Membrane</keyword>
<dbReference type="EMBL" id="AGCM01000093">
    <property type="protein sequence ID" value="EHM53623.1"/>
    <property type="molecule type" value="Genomic_DNA"/>
</dbReference>
<accession>G9ZG00</accession>
<gene>
    <name evidence="2" type="ORF">HMPREF9080_01701</name>
</gene>
<sequence length="81" mass="9383">MWCPCFWKDFHLANYTVFSCTGHSPRPVWLFARGVLCLCYTALFFLFLYFSRDCIHEKVGIFRYVASACAGMRLAQRAGDV</sequence>
<organism evidence="2 3">
    <name type="scientific">Cardiobacterium valvarum F0432</name>
    <dbReference type="NCBI Taxonomy" id="797473"/>
    <lineage>
        <taxon>Bacteria</taxon>
        <taxon>Pseudomonadati</taxon>
        <taxon>Pseudomonadota</taxon>
        <taxon>Gammaproteobacteria</taxon>
        <taxon>Cardiobacteriales</taxon>
        <taxon>Cardiobacteriaceae</taxon>
        <taxon>Cardiobacterium</taxon>
    </lineage>
</organism>
<comment type="caution">
    <text evidence="2">The sequence shown here is derived from an EMBL/GenBank/DDBJ whole genome shotgun (WGS) entry which is preliminary data.</text>
</comment>
<dbReference type="Proteomes" id="UP000004750">
    <property type="component" value="Unassembled WGS sequence"/>
</dbReference>
<keyword evidence="1" id="KW-0812">Transmembrane</keyword>
<evidence type="ECO:0000313" key="3">
    <source>
        <dbReference type="Proteomes" id="UP000004750"/>
    </source>
</evidence>
<evidence type="ECO:0000256" key="1">
    <source>
        <dbReference type="SAM" id="Phobius"/>
    </source>
</evidence>
<dbReference type="AlphaFoldDB" id="G9ZG00"/>
<keyword evidence="1" id="KW-1133">Transmembrane helix</keyword>
<reference evidence="2 3" key="1">
    <citation type="submission" date="2011-08" db="EMBL/GenBank/DDBJ databases">
        <authorList>
            <person name="Weinstock G."/>
            <person name="Sodergren E."/>
            <person name="Clifton S."/>
            <person name="Fulton L."/>
            <person name="Fulton B."/>
            <person name="Courtney L."/>
            <person name="Fronick C."/>
            <person name="Harrison M."/>
            <person name="Strong C."/>
            <person name="Farmer C."/>
            <person name="Delahaunty K."/>
            <person name="Markovic C."/>
            <person name="Hall O."/>
            <person name="Minx P."/>
            <person name="Tomlinson C."/>
            <person name="Mitreva M."/>
            <person name="Hou S."/>
            <person name="Chen J."/>
            <person name="Wollam A."/>
            <person name="Pepin K.H."/>
            <person name="Johnson M."/>
            <person name="Bhonagiri V."/>
            <person name="Zhang X."/>
            <person name="Suruliraj S."/>
            <person name="Warren W."/>
            <person name="Chinwalla A."/>
            <person name="Mardis E.R."/>
            <person name="Wilson R.K."/>
        </authorList>
    </citation>
    <scope>NUCLEOTIDE SEQUENCE [LARGE SCALE GENOMIC DNA]</scope>
    <source>
        <strain evidence="2 3">F0432</strain>
    </source>
</reference>
<evidence type="ECO:0000313" key="2">
    <source>
        <dbReference type="EMBL" id="EHM53623.1"/>
    </source>
</evidence>
<feature type="transmembrane region" description="Helical" evidence="1">
    <location>
        <begin position="28"/>
        <end position="50"/>
    </location>
</feature>
<protein>
    <submittedName>
        <fullName evidence="2">Uncharacterized protein</fullName>
    </submittedName>
</protein>
<name>G9ZG00_9GAMM</name>